<dbReference type="RefSeq" id="WP_171163834.1">
    <property type="nucleotide sequence ID" value="NZ_CP053073.1"/>
</dbReference>
<dbReference type="Pfam" id="PF00211">
    <property type="entry name" value="Guanylate_cyc"/>
    <property type="match status" value="1"/>
</dbReference>
<dbReference type="SUPFAM" id="SSF55073">
    <property type="entry name" value="Nucleotide cyclase"/>
    <property type="match status" value="1"/>
</dbReference>
<dbReference type="Gene3D" id="3.30.70.1230">
    <property type="entry name" value="Nucleotide cyclase"/>
    <property type="match status" value="1"/>
</dbReference>
<dbReference type="Proteomes" id="UP000503096">
    <property type="component" value="Chromosome"/>
</dbReference>
<dbReference type="EMBL" id="CP053073">
    <property type="protein sequence ID" value="QJR16042.1"/>
    <property type="molecule type" value="Genomic_DNA"/>
</dbReference>
<dbReference type="KEGG" id="upl:DSM104440_02870"/>
<reference evidence="2 3" key="1">
    <citation type="submission" date="2020-04" db="EMBL/GenBank/DDBJ databases">
        <title>Usitatibacter rugosus gen. nov., sp. nov. and Usitatibacter palustris sp. nov., novel members of Usitatibacteraceae fam. nov. within the order Nitrosomonadales isolated from soil.</title>
        <authorList>
            <person name="Huber K.J."/>
            <person name="Neumann-Schaal M."/>
            <person name="Geppert A."/>
            <person name="Luckner M."/>
            <person name="Wanner G."/>
            <person name="Overmann J."/>
        </authorList>
    </citation>
    <scope>NUCLEOTIDE SEQUENCE [LARGE SCALE GENOMIC DNA]</scope>
    <source>
        <strain evidence="2 3">Swamp67</strain>
    </source>
</reference>
<dbReference type="InParanoid" id="A0A6M4H9V6"/>
<dbReference type="PANTHER" id="PTHR43081">
    <property type="entry name" value="ADENYLATE CYCLASE, TERMINAL-DIFFERENTIATION SPECIFIC-RELATED"/>
    <property type="match status" value="1"/>
</dbReference>
<protein>
    <recommendedName>
        <fullName evidence="1">Guanylate cyclase domain-containing protein</fullName>
    </recommendedName>
</protein>
<name>A0A6M4H9V6_9PROT</name>
<feature type="domain" description="Guanylate cyclase" evidence="1">
    <location>
        <begin position="308"/>
        <end position="419"/>
    </location>
</feature>
<evidence type="ECO:0000313" key="2">
    <source>
        <dbReference type="EMBL" id="QJR16042.1"/>
    </source>
</evidence>
<dbReference type="GO" id="GO:0006171">
    <property type="term" value="P:cAMP biosynthetic process"/>
    <property type="evidence" value="ECO:0007669"/>
    <property type="project" value="TreeGrafter"/>
</dbReference>
<dbReference type="PROSITE" id="PS50125">
    <property type="entry name" value="GUANYLATE_CYCLASE_2"/>
    <property type="match status" value="1"/>
</dbReference>
<dbReference type="PANTHER" id="PTHR43081:SF19">
    <property type="entry name" value="PH-SENSITIVE ADENYLATE CYCLASE RV1264"/>
    <property type="match status" value="1"/>
</dbReference>
<dbReference type="GO" id="GO:0004016">
    <property type="term" value="F:adenylate cyclase activity"/>
    <property type="evidence" value="ECO:0007669"/>
    <property type="project" value="UniProtKB-ARBA"/>
</dbReference>
<dbReference type="InterPro" id="IPR001054">
    <property type="entry name" value="A/G_cyclase"/>
</dbReference>
<evidence type="ECO:0000313" key="3">
    <source>
        <dbReference type="Proteomes" id="UP000503096"/>
    </source>
</evidence>
<dbReference type="SMART" id="SM00044">
    <property type="entry name" value="CYCc"/>
    <property type="match status" value="1"/>
</dbReference>
<gene>
    <name evidence="2" type="ORF">DSM104440_02870</name>
</gene>
<sequence>MADTPHPIADEARARFSVLRQSADAAVVAAIERLAAEGEDPALNRVNALEFAARHDLNEDKVLGAFVHASRLGLFDMSWNLLCPGCGGVLDANATLKSVKRTEYNCALCVADYEPTLDEMVEVSFTVNPRVRRITAHDPDKLSMWDYMRQVFWSSGVVFDEQSFDDVVREVVIDSVELTPGEKCILSLQLPSAFVIVFDPVTHSSQFIDVKGEPTRDRQELSVVYNKVHAHTGTVEMRPGPLRLTLENRTDTRVLTGVFVAGDALHHFLGQKRHFLTAKRLLTNQAFQDIYRTDALSVDQRLKITSLTFLFSDLKGSTELYERVGDLVAYDLVRAHFKALNEAVALESGAVVKTIGDAVMATFPTPERGLAAALRMREALAGGDLTVKIGLHEGPCLAVMLNERLDYFGQTVNIAARVQGLAQSRSIFATRPVVEHPAAARILAAAGLVPALQSATLRGITDAFAVYEIP</sequence>
<dbReference type="Pfam" id="PF19363">
    <property type="entry name" value="DUF5939"/>
    <property type="match status" value="1"/>
</dbReference>
<dbReference type="AlphaFoldDB" id="A0A6M4H9V6"/>
<dbReference type="GO" id="GO:0035556">
    <property type="term" value="P:intracellular signal transduction"/>
    <property type="evidence" value="ECO:0007669"/>
    <property type="project" value="InterPro"/>
</dbReference>
<evidence type="ECO:0000259" key="1">
    <source>
        <dbReference type="PROSITE" id="PS50125"/>
    </source>
</evidence>
<dbReference type="InterPro" id="IPR029787">
    <property type="entry name" value="Nucleotide_cyclase"/>
</dbReference>
<proteinExistence type="predicted"/>
<organism evidence="2 3">
    <name type="scientific">Usitatibacter palustris</name>
    <dbReference type="NCBI Taxonomy" id="2732487"/>
    <lineage>
        <taxon>Bacteria</taxon>
        <taxon>Pseudomonadati</taxon>
        <taxon>Pseudomonadota</taxon>
        <taxon>Betaproteobacteria</taxon>
        <taxon>Nitrosomonadales</taxon>
        <taxon>Usitatibacteraceae</taxon>
        <taxon>Usitatibacter</taxon>
    </lineage>
</organism>
<dbReference type="InterPro" id="IPR050697">
    <property type="entry name" value="Adenylyl/Guanylyl_Cyclase_3/4"/>
</dbReference>
<keyword evidence="3" id="KW-1185">Reference proteome</keyword>
<dbReference type="CDD" id="cd07302">
    <property type="entry name" value="CHD"/>
    <property type="match status" value="1"/>
</dbReference>
<accession>A0A6M4H9V6</accession>
<dbReference type="InterPro" id="IPR045983">
    <property type="entry name" value="GUC-dom-containing_N"/>
</dbReference>